<dbReference type="EMBL" id="MK071979">
    <property type="protein sequence ID" value="AYV75428.1"/>
    <property type="molecule type" value="Genomic_DNA"/>
</dbReference>
<name>A0A3G4ZKR2_9VIRU</name>
<sequence>MNCKDAAVAEFAKQYNNHGMRKMYTPHVMNVKQIPECSKLDNIQKFMTFDNNTVHIGYRQFLVQNKGNDHVLFIEL</sequence>
<reference evidence="1" key="1">
    <citation type="submission" date="2018-10" db="EMBL/GenBank/DDBJ databases">
        <title>Hidden diversity of soil giant viruses.</title>
        <authorList>
            <person name="Schulz F."/>
            <person name="Alteio L."/>
            <person name="Goudeau D."/>
            <person name="Ryan E.M."/>
            <person name="Malmstrom R.R."/>
            <person name="Blanchard J."/>
            <person name="Woyke T."/>
        </authorList>
    </citation>
    <scope>NUCLEOTIDE SEQUENCE</scope>
    <source>
        <strain evidence="1">TEV1</strain>
    </source>
</reference>
<gene>
    <name evidence="1" type="ORF">Terrestrivirus1_302</name>
</gene>
<proteinExistence type="predicted"/>
<evidence type="ECO:0000313" key="1">
    <source>
        <dbReference type="EMBL" id="AYV75428.1"/>
    </source>
</evidence>
<organism evidence="1">
    <name type="scientific">Terrestrivirus sp</name>
    <dbReference type="NCBI Taxonomy" id="2487775"/>
    <lineage>
        <taxon>Viruses</taxon>
        <taxon>Varidnaviria</taxon>
        <taxon>Bamfordvirae</taxon>
        <taxon>Nucleocytoviricota</taxon>
        <taxon>Megaviricetes</taxon>
        <taxon>Imitervirales</taxon>
        <taxon>Mimiviridae</taxon>
        <taxon>Klosneuvirinae</taxon>
    </lineage>
</organism>
<protein>
    <submittedName>
        <fullName evidence="1">Uncharacterized protein</fullName>
    </submittedName>
</protein>
<accession>A0A3G4ZKR2</accession>